<gene>
    <name evidence="5" type="primary">LOC112464899</name>
</gene>
<sequence>MDESSCDSVSFYGADQKGNSLLIKMDHRGYHIAELILQVTLSDGRVYVLPDYPDTITMEGTSQKWSASGLKIELLEPRQRWRITYNGFLRNQCRGDISDDDNVEHIRLNFIFIGKPRSLEWPGDWSTYLHADALAREPWKSPDWMHKIKLIDYNGFDLWGSIIGRITFKDSNSSEFYLRGLCQRRWGKHESYQFHRTVTFFGVTRHGAMYYLGVSNTKHSFSHMQFGHLEEAGGTIAKIDWTDLKLSDFEREDTVPMNYKIAFTAAGKRHSSVINYSVGNAITCYNGQPRCWTCTTRNLRVQLNGSTGVGLMIACYPYTGPRQTKTLIAKIQRITRPDTFAQKDKYILHFTDKQCQNEDVVGGKGYSLATLTSIITDDFTVPRGFCVTSLALERQLQHDEQLQNLITDIIDISRYKKNEDLETYCQKAVSIIQGTPVEEEIAKAILLSLEELESSASERNAHVQRYAVRSSAVGEDSEETSAAGQNSTYLGVKDANDVIRCVAKCWASLFSYQSVEYRRQNGLPIKASMGVCVQRMVDAEAAGVMFTRHPTTGDPSSIIITSNYGLGETVVSGKVEPDTLTIRRKWDNTLTVSTLELGNKGQKILLGDDGVTASDLSEQESKTISISDTTALRLAKIGLRLESLFGSARDVEWAVIGERIYLLQARPITTINAWTDFEIIHELDSGVPCDVDLMSFANVGEVFPYPITPLSISTVMKVLNLSLCAKFNKFDSIYLHIVGMRCAINYSDSTLQDVSKEITMTNKMIDLAVCGRVVTSPEMHEAAIEKYGIVSKWRSIYMLYEMLKSAWANEATVQRTIDIFNNYALDANEFDTPHDLYSTLNKKYGEIFLVSYQAPNPKTQLGKGHNMASLVSVSFQMIAMSFLTKGNNDFTSDHLADIAILLSSCNNVISTEVPIALGKIAACIRKSGKANEFSKIETANVMDWLKLNCPPAMEKLEAFFNTHGHRCVHELDLFAEPWVLKPDSIINTIQVLATSIEENYVSKTLSVQETVASLKTPVSPFVKLLLRQIVPFCRTAVTKREMTKNVTVSAVHTLRLAYRRLGALMVAENYIPDEHLIFFLTHQEIGQLLNNHNSLLVRKALRRRKIYQQVAKLEYPEFNTGMPVPIQRTLDVSAYEGCTKIEGTSVCGGSVLGRACVIIDLSEAKNIQHGDILITRCTDIGWSPYFPLLAGIVTELGGLISHGAVVAREYGLPCIVGAKNATQVFQMGDTVLLAGDIGTLQLIEKA</sequence>
<dbReference type="GeneID" id="112464899"/>
<dbReference type="AlphaFoldDB" id="A0A6J1R012"/>
<dbReference type="SUPFAM" id="SSF56059">
    <property type="entry name" value="Glutathione synthetase ATP-binding domain-like"/>
    <property type="match status" value="1"/>
</dbReference>
<dbReference type="Pfam" id="PF01326">
    <property type="entry name" value="PPDK_N"/>
    <property type="match status" value="1"/>
</dbReference>
<dbReference type="Gene3D" id="3.30.1490.20">
    <property type="entry name" value="ATP-grasp fold, A domain"/>
    <property type="match status" value="1"/>
</dbReference>
<comment type="similarity">
    <text evidence="1">Belongs to the PEP-utilizing enzyme family.</text>
</comment>
<dbReference type="OrthoDB" id="6123450at2759"/>
<dbReference type="RefSeq" id="XP_024887947.1">
    <property type="nucleotide sequence ID" value="XM_025032179.1"/>
</dbReference>
<evidence type="ECO:0000313" key="4">
    <source>
        <dbReference type="Proteomes" id="UP000504618"/>
    </source>
</evidence>
<accession>A0A6J1R012</accession>
<dbReference type="SUPFAM" id="SSF52009">
    <property type="entry name" value="Phosphohistidine domain"/>
    <property type="match status" value="1"/>
</dbReference>
<organism evidence="4 5">
    <name type="scientific">Temnothorax curvispinosus</name>
    <dbReference type="NCBI Taxonomy" id="300111"/>
    <lineage>
        <taxon>Eukaryota</taxon>
        <taxon>Metazoa</taxon>
        <taxon>Ecdysozoa</taxon>
        <taxon>Arthropoda</taxon>
        <taxon>Hexapoda</taxon>
        <taxon>Insecta</taxon>
        <taxon>Pterygota</taxon>
        <taxon>Neoptera</taxon>
        <taxon>Endopterygota</taxon>
        <taxon>Hymenoptera</taxon>
        <taxon>Apocrita</taxon>
        <taxon>Aculeata</taxon>
        <taxon>Formicoidea</taxon>
        <taxon>Formicidae</taxon>
        <taxon>Myrmicinae</taxon>
        <taxon>Temnothorax</taxon>
    </lineage>
</organism>
<feature type="domain" description="PEP-utilising enzyme mobile" evidence="2">
    <location>
        <begin position="1167"/>
        <end position="1237"/>
    </location>
</feature>
<dbReference type="InterPro" id="IPR013815">
    <property type="entry name" value="ATP_grasp_subdomain_1"/>
</dbReference>
<dbReference type="InterPro" id="IPR036637">
    <property type="entry name" value="Phosphohistidine_dom_sf"/>
</dbReference>
<keyword evidence="4" id="KW-1185">Reference proteome</keyword>
<name>A0A6J1R012_9HYME</name>
<dbReference type="GO" id="GO:0005524">
    <property type="term" value="F:ATP binding"/>
    <property type="evidence" value="ECO:0007669"/>
    <property type="project" value="InterPro"/>
</dbReference>
<dbReference type="Gene3D" id="3.30.470.20">
    <property type="entry name" value="ATP-grasp fold, B domain"/>
    <property type="match status" value="1"/>
</dbReference>
<evidence type="ECO:0000259" key="2">
    <source>
        <dbReference type="Pfam" id="PF00391"/>
    </source>
</evidence>
<dbReference type="GO" id="GO:0016301">
    <property type="term" value="F:kinase activity"/>
    <property type="evidence" value="ECO:0007669"/>
    <property type="project" value="InterPro"/>
</dbReference>
<dbReference type="Gene3D" id="3.50.30.10">
    <property type="entry name" value="Phosphohistidine domain"/>
    <property type="match status" value="1"/>
</dbReference>
<proteinExistence type="inferred from homology"/>
<dbReference type="Pfam" id="PF00391">
    <property type="entry name" value="PEP-utilizers"/>
    <property type="match status" value="1"/>
</dbReference>
<feature type="domain" description="Pyruvate phosphate dikinase AMP/ATP-binding" evidence="3">
    <location>
        <begin position="359"/>
        <end position="674"/>
    </location>
</feature>
<evidence type="ECO:0000313" key="5">
    <source>
        <dbReference type="RefSeq" id="XP_024887947.1"/>
    </source>
</evidence>
<evidence type="ECO:0000256" key="1">
    <source>
        <dbReference type="ARBA" id="ARBA00007837"/>
    </source>
</evidence>
<dbReference type="InterPro" id="IPR051549">
    <property type="entry name" value="PEP_Utilizing_Enz"/>
</dbReference>
<dbReference type="PANTHER" id="PTHR43615">
    <property type="entry name" value="PHOSPHOENOLPYRUVATE SYNTHASE-RELATED"/>
    <property type="match status" value="1"/>
</dbReference>
<dbReference type="InterPro" id="IPR002192">
    <property type="entry name" value="PPDK_AMP/ATP-bd"/>
</dbReference>
<reference evidence="5" key="1">
    <citation type="submission" date="2025-08" db="UniProtKB">
        <authorList>
            <consortium name="RefSeq"/>
        </authorList>
    </citation>
    <scope>IDENTIFICATION</scope>
    <source>
        <tissue evidence="5">Whole body</tissue>
    </source>
</reference>
<dbReference type="InterPro" id="IPR008279">
    <property type="entry name" value="PEP-util_enz_mobile_dom"/>
</dbReference>
<evidence type="ECO:0000259" key="3">
    <source>
        <dbReference type="Pfam" id="PF01326"/>
    </source>
</evidence>
<dbReference type="Proteomes" id="UP000504618">
    <property type="component" value="Unplaced"/>
</dbReference>
<dbReference type="PANTHER" id="PTHR43615:SF1">
    <property type="entry name" value="PPDK_N DOMAIN-CONTAINING PROTEIN"/>
    <property type="match status" value="1"/>
</dbReference>
<protein>
    <submittedName>
        <fullName evidence="5">Uncharacterized protein LOC112464899 isoform X1</fullName>
    </submittedName>
</protein>